<comment type="caution">
    <text evidence="1">The sequence shown here is derived from an EMBL/GenBank/DDBJ whole genome shotgun (WGS) entry which is preliminary data.</text>
</comment>
<dbReference type="PROSITE" id="PS51257">
    <property type="entry name" value="PROKAR_LIPOPROTEIN"/>
    <property type="match status" value="1"/>
</dbReference>
<organism evidence="1 2">
    <name type="scientific">Jejudonia soesokkakensis</name>
    <dbReference type="NCBI Taxonomy" id="1323432"/>
    <lineage>
        <taxon>Bacteria</taxon>
        <taxon>Pseudomonadati</taxon>
        <taxon>Bacteroidota</taxon>
        <taxon>Flavobacteriia</taxon>
        <taxon>Flavobacteriales</taxon>
        <taxon>Flavobacteriaceae</taxon>
        <taxon>Jejudonia</taxon>
    </lineage>
</organism>
<reference evidence="2" key="1">
    <citation type="journal article" date="2019" name="Int. J. Syst. Evol. Microbiol.">
        <title>The Global Catalogue of Microorganisms (GCM) 10K type strain sequencing project: providing services to taxonomists for standard genome sequencing and annotation.</title>
        <authorList>
            <consortium name="The Broad Institute Genomics Platform"/>
            <consortium name="The Broad Institute Genome Sequencing Center for Infectious Disease"/>
            <person name="Wu L."/>
            <person name="Ma J."/>
        </authorList>
    </citation>
    <scope>NUCLEOTIDE SEQUENCE [LARGE SCALE GENOMIC DNA]</scope>
    <source>
        <strain evidence="2">CGMCC 1.16306</strain>
    </source>
</reference>
<dbReference type="RefSeq" id="WP_380218408.1">
    <property type="nucleotide sequence ID" value="NZ_JBHTBN010000006.1"/>
</dbReference>
<dbReference type="Proteomes" id="UP001596415">
    <property type="component" value="Unassembled WGS sequence"/>
</dbReference>
<protein>
    <submittedName>
        <fullName evidence="1">Septum formation inhibitor Maf</fullName>
    </submittedName>
</protein>
<gene>
    <name evidence="1" type="ORF">ACFQO1_12125</name>
</gene>
<name>A0ABW2MXP4_9FLAO</name>
<evidence type="ECO:0000313" key="1">
    <source>
        <dbReference type="EMBL" id="MFC7358438.1"/>
    </source>
</evidence>
<keyword evidence="2" id="KW-1185">Reference proteome</keyword>
<proteinExistence type="predicted"/>
<sequence>MRTETTVATLFLAFLFLMSCDTSEKNLIPSSNPEGSSSNQKQRSLSKQFKDYWYDGTAEITSYQLTQERYGELREGTAVTIFVTEDFIPKAQVKADQASEENIPVLKLNAVKKFVTGIYPYSIMTSTFSPIPTEEHALKVTNSVQEWCGQTYLQLNSRSEFELTGHSYFASEGDFETTLEKTWLEDELWNRIRINPEELPTGDVSMIPSFEFLRLRHKEAMAYKGYAKLQQRDSLTSYSIEYPEIQRSLIIYFNSTFPFEIEKWEETNASQSLDSTSLKTSAVRLRRIEAAYWEQNKNKDRTLRDSLELK</sequence>
<accession>A0ABW2MXP4</accession>
<evidence type="ECO:0000313" key="2">
    <source>
        <dbReference type="Proteomes" id="UP001596415"/>
    </source>
</evidence>
<dbReference type="EMBL" id="JBHTBN010000006">
    <property type="protein sequence ID" value="MFC7358438.1"/>
    <property type="molecule type" value="Genomic_DNA"/>
</dbReference>